<accession>A0AAD5S6C9</accession>
<dbReference type="AlphaFoldDB" id="A0AAD5S6C9"/>
<dbReference type="PANTHER" id="PTHR46125">
    <property type="entry name" value="GATA TRANSCRIPTION FACTOR 28"/>
    <property type="match status" value="1"/>
</dbReference>
<dbReference type="InterPro" id="IPR000679">
    <property type="entry name" value="Znf_GATA"/>
</dbReference>
<dbReference type="Gene3D" id="3.30.50.10">
    <property type="entry name" value="Erythroid Transcription Factor GATA-1, subunit A"/>
    <property type="match status" value="1"/>
</dbReference>
<sequence length="261" mass="28137">MDWLGGAGQTPMKSEMVLSATREMPLMKPMVHVGGDWRCENCGRTAQQTPLLRKGPLGEKTLCNACGLYWLKNSYSRPLSPGAHIKPRSPIIGVKAELPQTPLMRHDPQLRILGSGGVVGPSGRHASAQPDGDALGHGHEGVDYSQFPAWVKVQRESLMSRYPNDLFDVVTKGPGGPMRIKCLDCPGKLYQLGPDQSLGNFEVHLRNRHHRANVNSRVGLPRRPVGLMNGDGGAWNGDGDVGNMVGHAGSPPPPQAVNGAW</sequence>
<dbReference type="Pfam" id="PF00320">
    <property type="entry name" value="GATA"/>
    <property type="match status" value="1"/>
</dbReference>
<keyword evidence="1" id="KW-0863">Zinc-finger</keyword>
<reference evidence="4" key="1">
    <citation type="submission" date="2020-05" db="EMBL/GenBank/DDBJ databases">
        <title>Phylogenomic resolution of chytrid fungi.</title>
        <authorList>
            <person name="Stajich J.E."/>
            <person name="Amses K."/>
            <person name="Simmons R."/>
            <person name="Seto K."/>
            <person name="Myers J."/>
            <person name="Bonds A."/>
            <person name="Quandt C.A."/>
            <person name="Barry K."/>
            <person name="Liu P."/>
            <person name="Grigoriev I."/>
            <person name="Longcore J.E."/>
            <person name="James T.Y."/>
        </authorList>
    </citation>
    <scope>NUCLEOTIDE SEQUENCE</scope>
    <source>
        <strain evidence="4">JEL0318</strain>
    </source>
</reference>
<keyword evidence="5" id="KW-1185">Reference proteome</keyword>
<dbReference type="GO" id="GO:0008270">
    <property type="term" value="F:zinc ion binding"/>
    <property type="evidence" value="ECO:0007669"/>
    <property type="project" value="UniProtKB-KW"/>
</dbReference>
<evidence type="ECO:0000313" key="4">
    <source>
        <dbReference type="EMBL" id="KAJ3041970.1"/>
    </source>
</evidence>
<dbReference type="Proteomes" id="UP001212841">
    <property type="component" value="Unassembled WGS sequence"/>
</dbReference>
<dbReference type="InterPro" id="IPR045280">
    <property type="entry name" value="TIFY-like"/>
</dbReference>
<organism evidence="4 5">
    <name type="scientific">Rhizophlyctis rosea</name>
    <dbReference type="NCBI Taxonomy" id="64517"/>
    <lineage>
        <taxon>Eukaryota</taxon>
        <taxon>Fungi</taxon>
        <taxon>Fungi incertae sedis</taxon>
        <taxon>Chytridiomycota</taxon>
        <taxon>Chytridiomycota incertae sedis</taxon>
        <taxon>Chytridiomycetes</taxon>
        <taxon>Rhizophlyctidales</taxon>
        <taxon>Rhizophlyctidaceae</taxon>
        <taxon>Rhizophlyctis</taxon>
    </lineage>
</organism>
<keyword evidence="1" id="KW-0479">Metal-binding</keyword>
<dbReference type="GO" id="GO:0043565">
    <property type="term" value="F:sequence-specific DNA binding"/>
    <property type="evidence" value="ECO:0007669"/>
    <property type="project" value="InterPro"/>
</dbReference>
<dbReference type="PANTHER" id="PTHR46125:SF24">
    <property type="entry name" value="GATA TRANSCRIPTION FACTOR 18"/>
    <property type="match status" value="1"/>
</dbReference>
<name>A0AAD5S6C9_9FUNG</name>
<dbReference type="PROSITE" id="PS50114">
    <property type="entry name" value="GATA_ZN_FINGER_2"/>
    <property type="match status" value="1"/>
</dbReference>
<evidence type="ECO:0000256" key="1">
    <source>
        <dbReference type="PROSITE-ProRule" id="PRU00094"/>
    </source>
</evidence>
<keyword evidence="1" id="KW-0862">Zinc</keyword>
<evidence type="ECO:0000256" key="2">
    <source>
        <dbReference type="SAM" id="MobiDB-lite"/>
    </source>
</evidence>
<evidence type="ECO:0000313" key="5">
    <source>
        <dbReference type="Proteomes" id="UP001212841"/>
    </source>
</evidence>
<proteinExistence type="predicted"/>
<gene>
    <name evidence="4" type="primary">SNF5_2</name>
    <name evidence="4" type="ORF">HK097_002148</name>
</gene>
<dbReference type="CDD" id="cd00202">
    <property type="entry name" value="ZnF_GATA"/>
    <property type="match status" value="1"/>
</dbReference>
<feature type="region of interest" description="Disordered" evidence="2">
    <location>
        <begin position="120"/>
        <end position="139"/>
    </location>
</feature>
<dbReference type="GO" id="GO:0006355">
    <property type="term" value="P:regulation of DNA-templated transcription"/>
    <property type="evidence" value="ECO:0007669"/>
    <property type="project" value="InterPro"/>
</dbReference>
<feature type="domain" description="GATA-type" evidence="3">
    <location>
        <begin position="38"/>
        <end position="95"/>
    </location>
</feature>
<dbReference type="SUPFAM" id="SSF57716">
    <property type="entry name" value="Glucocorticoid receptor-like (DNA-binding domain)"/>
    <property type="match status" value="1"/>
</dbReference>
<dbReference type="InterPro" id="IPR013088">
    <property type="entry name" value="Znf_NHR/GATA"/>
</dbReference>
<evidence type="ECO:0000259" key="3">
    <source>
        <dbReference type="PROSITE" id="PS50114"/>
    </source>
</evidence>
<protein>
    <submittedName>
        <fullName evidence="4">SWI/SNF chromatin-remodeling complex subunit</fullName>
    </submittedName>
</protein>
<comment type="caution">
    <text evidence="4">The sequence shown here is derived from an EMBL/GenBank/DDBJ whole genome shotgun (WGS) entry which is preliminary data.</text>
</comment>
<dbReference type="EMBL" id="JADGJD010001452">
    <property type="protein sequence ID" value="KAJ3041970.1"/>
    <property type="molecule type" value="Genomic_DNA"/>
</dbReference>
<dbReference type="SMART" id="SM00401">
    <property type="entry name" value="ZnF_GATA"/>
    <property type="match status" value="1"/>
</dbReference>